<protein>
    <submittedName>
        <fullName evidence="1">Uncharacterized protein</fullName>
    </submittedName>
</protein>
<organism evidence="1 2">
    <name type="scientific">Psilocybe cubensis</name>
    <name type="common">Psychedelic mushroom</name>
    <name type="synonym">Stropharia cubensis</name>
    <dbReference type="NCBI Taxonomy" id="181762"/>
    <lineage>
        <taxon>Eukaryota</taxon>
        <taxon>Fungi</taxon>
        <taxon>Dikarya</taxon>
        <taxon>Basidiomycota</taxon>
        <taxon>Agaricomycotina</taxon>
        <taxon>Agaricomycetes</taxon>
        <taxon>Agaricomycetidae</taxon>
        <taxon>Agaricales</taxon>
        <taxon>Agaricineae</taxon>
        <taxon>Strophariaceae</taxon>
        <taxon>Psilocybe</taxon>
    </lineage>
</organism>
<keyword evidence="2" id="KW-1185">Reference proteome</keyword>
<evidence type="ECO:0000313" key="1">
    <source>
        <dbReference type="EMBL" id="KAH9479743.1"/>
    </source>
</evidence>
<accession>A0ACB8GW48</accession>
<sequence>MYAPWRVVSSTYVFPLAFALVLARALASPPPPPPATEPALDPSPAPSPDPPPDPAPAPEPATAAHTKTLHPTSALRPTTHASTVVSTYSTPEKWRRRAVRQRPGFGAAARIRGRAGVVGVGVVLWEEEEEEEEEEEGVCTARRAASARMNRIVNTVLLWDGF</sequence>
<reference evidence="1" key="1">
    <citation type="submission" date="2021-10" db="EMBL/GenBank/DDBJ databases">
        <title>Psilocybe cubensis genome.</title>
        <authorList>
            <person name="Mckernan K.J."/>
            <person name="Crawford S."/>
            <person name="Trippe A."/>
            <person name="Kane L.T."/>
            <person name="Mclaughlin S."/>
        </authorList>
    </citation>
    <scope>NUCLEOTIDE SEQUENCE</scope>
    <source>
        <strain evidence="1">MGC-MH-2018</strain>
    </source>
</reference>
<evidence type="ECO:0000313" key="2">
    <source>
        <dbReference type="Proteomes" id="UP000664032"/>
    </source>
</evidence>
<dbReference type="Proteomes" id="UP000664032">
    <property type="component" value="Unassembled WGS sequence"/>
</dbReference>
<dbReference type="EMBL" id="JAFIQS020000007">
    <property type="protein sequence ID" value="KAH9479743.1"/>
    <property type="molecule type" value="Genomic_DNA"/>
</dbReference>
<name>A0ACB8GW48_PSICU</name>
<comment type="caution">
    <text evidence="1">The sequence shown here is derived from an EMBL/GenBank/DDBJ whole genome shotgun (WGS) entry which is preliminary data.</text>
</comment>
<gene>
    <name evidence="1" type="ORF">JR316_0008338</name>
</gene>
<proteinExistence type="predicted"/>